<comment type="catalytic activity">
    <reaction evidence="14">
        <text>a 1,2-diacyl-sn-glycero-3-phospho-(1D-myo-inositol) + ATP = a 1,2-diacyl-sn-glycero-3-phospho-(1D-myo-inositol 4-phosphate) + ADP + H(+)</text>
        <dbReference type="Rhea" id="RHEA:19877"/>
        <dbReference type="ChEBI" id="CHEBI:15378"/>
        <dbReference type="ChEBI" id="CHEBI:30616"/>
        <dbReference type="ChEBI" id="CHEBI:57880"/>
        <dbReference type="ChEBI" id="CHEBI:58178"/>
        <dbReference type="ChEBI" id="CHEBI:456216"/>
        <dbReference type="EC" id="2.7.1.67"/>
    </reaction>
    <physiologicalReaction direction="left-to-right" evidence="14">
        <dbReference type="Rhea" id="RHEA:19878"/>
    </physiologicalReaction>
</comment>
<protein>
    <recommendedName>
        <fullName evidence="16">Phosphatidylinositol 4-kinase beta</fullName>
        <ecNumber evidence="5">2.7.1.67</ecNumber>
    </recommendedName>
</protein>
<feature type="compositionally biased region" description="Low complexity" evidence="17">
    <location>
        <begin position="475"/>
        <end position="499"/>
    </location>
</feature>
<dbReference type="GO" id="GO:0005524">
    <property type="term" value="F:ATP binding"/>
    <property type="evidence" value="ECO:0007669"/>
    <property type="project" value="UniProtKB-KW"/>
</dbReference>
<dbReference type="Pfam" id="PF00454">
    <property type="entry name" value="PI3_PI4_kinase"/>
    <property type="match status" value="1"/>
</dbReference>
<evidence type="ECO:0000259" key="19">
    <source>
        <dbReference type="PROSITE" id="PS51545"/>
    </source>
</evidence>
<comment type="subcellular location">
    <subcellularLocation>
        <location evidence="3">Mitochondrion outer membrane</location>
        <topology evidence="3">Peripheral membrane protein</topology>
    </subcellularLocation>
    <subcellularLocation>
        <location evidence="15">Rough endoplasmic reticulum membrane</location>
        <topology evidence="15">Peripheral membrane protein</topology>
    </subcellularLocation>
</comment>
<accession>T1G2I0</accession>
<evidence type="ECO:0000256" key="15">
    <source>
        <dbReference type="ARBA" id="ARBA00037860"/>
    </source>
</evidence>
<dbReference type="GO" id="GO:0005741">
    <property type="term" value="C:mitochondrial outer membrane"/>
    <property type="evidence" value="ECO:0007669"/>
    <property type="project" value="UniProtKB-SubCell"/>
</dbReference>
<keyword evidence="6" id="KW-0808">Transferase</keyword>
<dbReference type="Gene3D" id="3.30.1010.10">
    <property type="entry name" value="Phosphatidylinositol 3-kinase Catalytic Subunit, Chain A, domain 4"/>
    <property type="match status" value="1"/>
</dbReference>
<dbReference type="CTD" id="20215278"/>
<dbReference type="PROSITE" id="PS00915">
    <property type="entry name" value="PI3_4_KINASE_1"/>
    <property type="match status" value="1"/>
</dbReference>
<dbReference type="InterPro" id="IPR000403">
    <property type="entry name" value="PI3/4_kinase_cat_dom"/>
</dbReference>
<comment type="cofactor">
    <cofactor evidence="2">
        <name>Mg(2+)</name>
        <dbReference type="ChEBI" id="CHEBI:18420"/>
    </cofactor>
</comment>
<evidence type="ECO:0000313" key="20">
    <source>
        <dbReference type="EMBL" id="ESO07679.1"/>
    </source>
</evidence>
<evidence type="ECO:0000256" key="1">
    <source>
        <dbReference type="ARBA" id="ARBA00001936"/>
    </source>
</evidence>
<evidence type="ECO:0000256" key="7">
    <source>
        <dbReference type="ARBA" id="ARBA00022741"/>
    </source>
</evidence>
<dbReference type="GO" id="GO:0030867">
    <property type="term" value="C:rough endoplasmic reticulum membrane"/>
    <property type="evidence" value="ECO:0007669"/>
    <property type="project" value="UniProtKB-SubCell"/>
</dbReference>
<dbReference type="Gene3D" id="1.10.1070.11">
    <property type="entry name" value="Phosphatidylinositol 3-/4-kinase, catalytic domain"/>
    <property type="match status" value="1"/>
</dbReference>
<dbReference type="RefSeq" id="XP_009014290.1">
    <property type="nucleotide sequence ID" value="XM_009016042.1"/>
</dbReference>
<dbReference type="GeneID" id="20215278"/>
<evidence type="ECO:0000313" key="22">
    <source>
        <dbReference type="Proteomes" id="UP000015101"/>
    </source>
</evidence>
<dbReference type="AlphaFoldDB" id="T1G2I0"/>
<feature type="region of interest" description="Disordered" evidence="17">
    <location>
        <begin position="475"/>
        <end position="505"/>
    </location>
</feature>
<keyword evidence="22" id="KW-1185">Reference proteome</keyword>
<dbReference type="InterPro" id="IPR036940">
    <property type="entry name" value="PI3/4_kinase_cat_sf"/>
</dbReference>
<dbReference type="InterPro" id="IPR057754">
    <property type="entry name" value="PI4-kinase_beta/PIK1_cat"/>
</dbReference>
<dbReference type="InterPro" id="IPR011009">
    <property type="entry name" value="Kinase-like_dom_sf"/>
</dbReference>
<evidence type="ECO:0000256" key="4">
    <source>
        <dbReference type="ARBA" id="ARBA00006209"/>
    </source>
</evidence>
<evidence type="ECO:0000256" key="17">
    <source>
        <dbReference type="SAM" id="MobiDB-lite"/>
    </source>
</evidence>
<keyword evidence="7" id="KW-0547">Nucleotide-binding</keyword>
<dbReference type="PANTHER" id="PTHR10048:SF22">
    <property type="entry name" value="PHOSPHATIDYLINOSITOL 4-KINASE BETA"/>
    <property type="match status" value="1"/>
</dbReference>
<evidence type="ECO:0000256" key="3">
    <source>
        <dbReference type="ARBA" id="ARBA00004450"/>
    </source>
</evidence>
<comment type="cofactor">
    <cofactor evidence="1">
        <name>Mn(2+)</name>
        <dbReference type="ChEBI" id="CHEBI:29035"/>
    </cofactor>
</comment>
<evidence type="ECO:0000256" key="11">
    <source>
        <dbReference type="ARBA" id="ARBA00023098"/>
    </source>
</evidence>
<reference evidence="20 22" key="2">
    <citation type="journal article" date="2013" name="Nature">
        <title>Insights into bilaterian evolution from three spiralian genomes.</title>
        <authorList>
            <person name="Simakov O."/>
            <person name="Marletaz F."/>
            <person name="Cho S.J."/>
            <person name="Edsinger-Gonzales E."/>
            <person name="Havlak P."/>
            <person name="Hellsten U."/>
            <person name="Kuo D.H."/>
            <person name="Larsson T."/>
            <person name="Lv J."/>
            <person name="Arendt D."/>
            <person name="Savage R."/>
            <person name="Osoegawa K."/>
            <person name="de Jong P."/>
            <person name="Grimwood J."/>
            <person name="Chapman J.A."/>
            <person name="Shapiro H."/>
            <person name="Aerts A."/>
            <person name="Otillar R.P."/>
            <person name="Terry A.Y."/>
            <person name="Boore J.L."/>
            <person name="Grigoriev I.V."/>
            <person name="Lindberg D.R."/>
            <person name="Seaver E.C."/>
            <person name="Weisblat D.A."/>
            <person name="Putnam N.H."/>
            <person name="Rokhsar D.S."/>
        </authorList>
    </citation>
    <scope>NUCLEOTIDE SEQUENCE</scope>
</reference>
<organism evidence="21 22">
    <name type="scientific">Helobdella robusta</name>
    <name type="common">Californian leech</name>
    <dbReference type="NCBI Taxonomy" id="6412"/>
    <lineage>
        <taxon>Eukaryota</taxon>
        <taxon>Metazoa</taxon>
        <taxon>Spiralia</taxon>
        <taxon>Lophotrochozoa</taxon>
        <taxon>Annelida</taxon>
        <taxon>Clitellata</taxon>
        <taxon>Hirudinea</taxon>
        <taxon>Rhynchobdellida</taxon>
        <taxon>Glossiphoniidae</taxon>
        <taxon>Helobdella</taxon>
    </lineage>
</organism>
<evidence type="ECO:0000256" key="9">
    <source>
        <dbReference type="ARBA" id="ARBA00022824"/>
    </source>
</evidence>
<dbReference type="InterPro" id="IPR001263">
    <property type="entry name" value="PI3K_accessory_dom"/>
</dbReference>
<evidence type="ECO:0000256" key="10">
    <source>
        <dbReference type="ARBA" id="ARBA00022840"/>
    </source>
</evidence>
<proteinExistence type="inferred from homology"/>
<dbReference type="Pfam" id="PF21245">
    <property type="entry name" value="PI4KB-PIK1_PIK"/>
    <property type="match status" value="1"/>
</dbReference>
<reference evidence="21" key="3">
    <citation type="submission" date="2015-06" db="UniProtKB">
        <authorList>
            <consortium name="EnsemblMetazoa"/>
        </authorList>
    </citation>
    <scope>IDENTIFICATION</scope>
</reference>
<dbReference type="OMA" id="HKLANCN"/>
<evidence type="ECO:0000256" key="8">
    <source>
        <dbReference type="ARBA" id="ARBA00022777"/>
    </source>
</evidence>
<dbReference type="EC" id="2.7.1.67" evidence="5"/>
<dbReference type="GO" id="GO:0048015">
    <property type="term" value="P:phosphatidylinositol-mediated signaling"/>
    <property type="evidence" value="ECO:0000318"/>
    <property type="project" value="GO_Central"/>
</dbReference>
<dbReference type="SUPFAM" id="SSF56112">
    <property type="entry name" value="Protein kinase-like (PK-like)"/>
    <property type="match status" value="1"/>
</dbReference>
<dbReference type="EMBL" id="AMQM01003490">
    <property type="status" value="NOT_ANNOTATED_CDS"/>
    <property type="molecule type" value="Genomic_DNA"/>
</dbReference>
<keyword evidence="11" id="KW-0443">Lipid metabolism</keyword>
<sequence>MTINFSTLSNKASNVCAKNANNSNNKVVRSVDSKSVLPHLKPSDISVGIISNSSSTDNSSKISLPNHNDSSLSSTSSTSTLTNVKKVKQSSGIVFKAPKTNQSSWLLRLFESKLFDMPIAIQYLFNSKEPGVQSYIGNRMFSFDHKLVDFYLPQLLTMYIYMHDVAEVLHPYLVYRCRNSISFSLTVAWLLGAFSPEVSKPNWKNSQGPKLRKMILAEELRFICSSTQQQDDENVATPTNNVTATTQILSSTSTSSSSTITSINRKIHQRSWSDASGLMLASMHSNATANTNIIGDLSTGRAFHSGCTCNHQQHPQLQNSSLSGAESGITDLVGEGWVDQCRCGAPRLQPQLEFVNALMNIGKKLSTLPTKEARTTRLIAELSLLNLNLPSRVCLPIHERCDHLVVRIPHTQAVVLNSKERAPYLIYVEVLECENVYVAPLPNKMFQNSSPSSNSSLSRSSDDLSKTATISTTTTTTNTSAGATTTAVSATSSSTTTTESADKSSKPDMIIPYYMGLSEFDDNECWSQEDDDIIQQFHMKSKCSLDTISQFSIDSSASTDNKESLYIAASDIRKRLSESINTPRKKFERDPEDPSAAAMKEPWEEKVNRIRDNSPYGHLSNWKLLPVIIKCGDDLRQELLAYQFLTKLKMIWEKEHLALWLRPYRILVTSSDSGMIEPVLNAISVHQVKKNSQMSLLDYFVHEFGPVTSEEFLQAQHNFVQSCAGYSLVCYLLQVKDRHNGNILLDCHGHIIHIDFGFILSISPGKNLGFETSAFKLTREFVEVVMGGLHSDMFEYYKILMLQGLVAARKQMDELVPLIEIMQSGSQLPCFGRGASTIKGLRDRFHMNLTEEQLQLQIDSMVDSSINSLTTKLYDNFQYYTNGIL</sequence>
<dbReference type="HOGENOM" id="CLU_002446_6_0_1"/>
<dbReference type="FunFam" id="3.30.1010.10:FF:000031">
    <property type="entry name" value="Phosphatidylinositol 4-kinase beta"/>
    <property type="match status" value="1"/>
</dbReference>
<gene>
    <name evidence="21" type="primary">20215278</name>
    <name evidence="20" type="ORF">HELRODRAFT_76296</name>
</gene>
<dbReference type="Proteomes" id="UP000015101">
    <property type="component" value="Unassembled WGS sequence"/>
</dbReference>
<name>T1G2I0_HELRO</name>
<comment type="similarity">
    <text evidence="4">Belongs to the PI3/PI4-kinase family. Type III PI4K subfamily.</text>
</comment>
<evidence type="ECO:0000313" key="21">
    <source>
        <dbReference type="EnsemblMetazoa" id="HelroP76296"/>
    </source>
</evidence>
<evidence type="ECO:0000256" key="13">
    <source>
        <dbReference type="ARBA" id="ARBA00023136"/>
    </source>
</evidence>
<dbReference type="InParanoid" id="T1G2I0"/>
<keyword evidence="8" id="KW-0418">Kinase</keyword>
<dbReference type="STRING" id="6412.T1G2I0"/>
<dbReference type="GO" id="GO:0004430">
    <property type="term" value="F:1-phosphatidylinositol 4-kinase activity"/>
    <property type="evidence" value="ECO:0000318"/>
    <property type="project" value="GO_Central"/>
</dbReference>
<evidence type="ECO:0000256" key="14">
    <source>
        <dbReference type="ARBA" id="ARBA00036767"/>
    </source>
</evidence>
<feature type="domain" description="PI3K/PI4K catalytic" evidence="18">
    <location>
        <begin position="601"/>
        <end position="870"/>
    </location>
</feature>
<dbReference type="PROSITE" id="PS51545">
    <property type="entry name" value="PIK_HELICAL"/>
    <property type="match status" value="1"/>
</dbReference>
<dbReference type="InterPro" id="IPR049160">
    <property type="entry name" value="PI4KB-PIK1_PIK"/>
</dbReference>
<dbReference type="PANTHER" id="PTHR10048">
    <property type="entry name" value="PHOSPHATIDYLINOSITOL KINASE"/>
    <property type="match status" value="1"/>
</dbReference>
<dbReference type="eggNOG" id="KOG0903">
    <property type="taxonomic scope" value="Eukaryota"/>
</dbReference>
<dbReference type="CDD" id="cd05168">
    <property type="entry name" value="PI4Kc_III_beta"/>
    <property type="match status" value="1"/>
</dbReference>
<dbReference type="OrthoDB" id="10264149at2759"/>
<keyword evidence="12" id="KW-0496">Mitochondrion</keyword>
<dbReference type="PROSITE" id="PS00916">
    <property type="entry name" value="PI3_4_KINASE_2"/>
    <property type="match status" value="1"/>
</dbReference>
<feature type="domain" description="PIK helical" evidence="19">
    <location>
        <begin position="14"/>
        <end position="217"/>
    </location>
</feature>
<evidence type="ECO:0000256" key="16">
    <source>
        <dbReference type="ARBA" id="ARBA00039877"/>
    </source>
</evidence>
<reference evidence="22" key="1">
    <citation type="submission" date="2012-12" db="EMBL/GenBank/DDBJ databases">
        <authorList>
            <person name="Hellsten U."/>
            <person name="Grimwood J."/>
            <person name="Chapman J.A."/>
            <person name="Shapiro H."/>
            <person name="Aerts A."/>
            <person name="Otillar R.P."/>
            <person name="Terry A.Y."/>
            <person name="Boore J.L."/>
            <person name="Simakov O."/>
            <person name="Marletaz F."/>
            <person name="Cho S.-J."/>
            <person name="Edsinger-Gonzales E."/>
            <person name="Havlak P."/>
            <person name="Kuo D.-H."/>
            <person name="Larsson T."/>
            <person name="Lv J."/>
            <person name="Arendt D."/>
            <person name="Savage R."/>
            <person name="Osoegawa K."/>
            <person name="de Jong P."/>
            <person name="Lindberg D.R."/>
            <person name="Seaver E.C."/>
            <person name="Weisblat D.A."/>
            <person name="Putnam N.H."/>
            <person name="Grigoriev I.V."/>
            <person name="Rokhsar D.S."/>
        </authorList>
    </citation>
    <scope>NUCLEOTIDE SEQUENCE</scope>
</reference>
<keyword evidence="10" id="KW-0067">ATP-binding</keyword>
<keyword evidence="13" id="KW-0472">Membrane</keyword>
<dbReference type="SMART" id="SM00146">
    <property type="entry name" value="PI3Kc"/>
    <property type="match status" value="1"/>
</dbReference>
<dbReference type="EMBL" id="KB096183">
    <property type="protein sequence ID" value="ESO07679.1"/>
    <property type="molecule type" value="Genomic_DNA"/>
</dbReference>
<dbReference type="FunFam" id="1.10.1070.11:FF:000004">
    <property type="entry name" value="Phosphatidylinositol 4-kinase, catalytic, beta"/>
    <property type="match status" value="1"/>
</dbReference>
<dbReference type="GO" id="GO:0005737">
    <property type="term" value="C:cytoplasm"/>
    <property type="evidence" value="ECO:0000318"/>
    <property type="project" value="GO_Central"/>
</dbReference>
<dbReference type="InterPro" id="IPR018936">
    <property type="entry name" value="PI3/4_kinase_CS"/>
</dbReference>
<evidence type="ECO:0000256" key="12">
    <source>
        <dbReference type="ARBA" id="ARBA00023128"/>
    </source>
</evidence>
<evidence type="ECO:0000256" key="2">
    <source>
        <dbReference type="ARBA" id="ARBA00001946"/>
    </source>
</evidence>
<dbReference type="InterPro" id="IPR015433">
    <property type="entry name" value="PI3/4_kinase"/>
</dbReference>
<evidence type="ECO:0000259" key="18">
    <source>
        <dbReference type="PROSITE" id="PS50290"/>
    </source>
</evidence>
<dbReference type="GO" id="GO:0016020">
    <property type="term" value="C:membrane"/>
    <property type="evidence" value="ECO:0000318"/>
    <property type="project" value="GO_Central"/>
</dbReference>
<dbReference type="GO" id="GO:0046854">
    <property type="term" value="P:phosphatidylinositol phosphate biosynthetic process"/>
    <property type="evidence" value="ECO:0000318"/>
    <property type="project" value="GO_Central"/>
</dbReference>
<keyword evidence="9" id="KW-0256">Endoplasmic reticulum</keyword>
<dbReference type="EnsemblMetazoa" id="HelroT76296">
    <property type="protein sequence ID" value="HelroP76296"/>
    <property type="gene ID" value="HelroG76296"/>
</dbReference>
<evidence type="ECO:0000256" key="6">
    <source>
        <dbReference type="ARBA" id="ARBA00022679"/>
    </source>
</evidence>
<dbReference type="PROSITE" id="PS50290">
    <property type="entry name" value="PI3_4_KINASE_3"/>
    <property type="match status" value="1"/>
</dbReference>
<dbReference type="KEGG" id="hro:HELRODRAFT_76296"/>
<evidence type="ECO:0000256" key="5">
    <source>
        <dbReference type="ARBA" id="ARBA00012169"/>
    </source>
</evidence>
<feature type="region of interest" description="Disordered" evidence="17">
    <location>
        <begin position="55"/>
        <end position="78"/>
    </location>
</feature>